<accession>A0A9X2F6F3</accession>
<reference evidence="3" key="1">
    <citation type="submission" date="2022-06" db="EMBL/GenBank/DDBJ databases">
        <title>Solitalea sp. MAHUQ-68 isolated from rhizospheric soil.</title>
        <authorList>
            <person name="Huq M.A."/>
        </authorList>
    </citation>
    <scope>NUCLEOTIDE SEQUENCE</scope>
    <source>
        <strain evidence="3">MAHUQ-68</strain>
    </source>
</reference>
<comment type="caution">
    <text evidence="3">The sequence shown here is derived from an EMBL/GenBank/DDBJ whole genome shotgun (WGS) entry which is preliminary data.</text>
</comment>
<name>A0A9X2F6F3_9SPHI</name>
<dbReference type="EMBL" id="JAMWYS010000034">
    <property type="protein sequence ID" value="MCO4293251.1"/>
    <property type="molecule type" value="Genomic_DNA"/>
</dbReference>
<dbReference type="Gene3D" id="2.40.50.100">
    <property type="match status" value="1"/>
</dbReference>
<evidence type="ECO:0000313" key="4">
    <source>
        <dbReference type="Proteomes" id="UP001155182"/>
    </source>
</evidence>
<dbReference type="Pfam" id="PF25881">
    <property type="entry name" value="HH_YBHG"/>
    <property type="match status" value="1"/>
</dbReference>
<proteinExistence type="predicted"/>
<sequence>MKNSFIKNYWSLLVPVIVLIVALVFFFRGNKQNDDTEIGMVDAKYVDIAAEFPGRLDSLLVDEGDTVKKGQLLGILRTTEINAIREQAKAGIDAAKSQLQLLKNGNRPEVISSTNKLYQIAQEQYNLIKKTYERMDNLYQKEVISGQEKDIIFFKLQAAKKEMEIAKLNLELLEKGANPELINTSTAILRQAEQAYELTNALSDNTRIYAPADGIIATKVINEGEIVSIGYPMMTLQKLDSYFIRFNIRQNKINQLKAGEAVKLKIPGSDPEIVSGTVGSISPTLTFANWVPTKERGQFELRTFTVEIKLSNPASVKGIHPGMTASLQLP</sequence>
<dbReference type="PANTHER" id="PTHR30438:SF2">
    <property type="entry name" value="MEMBRANE PROTEIN"/>
    <property type="match status" value="1"/>
</dbReference>
<keyword evidence="1" id="KW-0812">Transmembrane</keyword>
<evidence type="ECO:0000256" key="1">
    <source>
        <dbReference type="SAM" id="Phobius"/>
    </source>
</evidence>
<gene>
    <name evidence="3" type="ORF">NF867_10280</name>
</gene>
<organism evidence="3 4">
    <name type="scientific">Solitalea agri</name>
    <dbReference type="NCBI Taxonomy" id="2953739"/>
    <lineage>
        <taxon>Bacteria</taxon>
        <taxon>Pseudomonadati</taxon>
        <taxon>Bacteroidota</taxon>
        <taxon>Sphingobacteriia</taxon>
        <taxon>Sphingobacteriales</taxon>
        <taxon>Sphingobacteriaceae</taxon>
        <taxon>Solitalea</taxon>
    </lineage>
</organism>
<dbReference type="Proteomes" id="UP001155182">
    <property type="component" value="Unassembled WGS sequence"/>
</dbReference>
<feature type="transmembrane region" description="Helical" evidence="1">
    <location>
        <begin position="9"/>
        <end position="27"/>
    </location>
</feature>
<protein>
    <submittedName>
        <fullName evidence="3">Efflux RND transporter periplasmic adaptor subunit</fullName>
    </submittedName>
</protein>
<dbReference type="Gene3D" id="2.40.30.170">
    <property type="match status" value="1"/>
</dbReference>
<dbReference type="PANTHER" id="PTHR30438">
    <property type="entry name" value="36 KDA ANTIGEN-RELATED"/>
    <property type="match status" value="1"/>
</dbReference>
<evidence type="ECO:0000259" key="2">
    <source>
        <dbReference type="Pfam" id="PF25881"/>
    </source>
</evidence>
<dbReference type="AlphaFoldDB" id="A0A9X2F6F3"/>
<keyword evidence="4" id="KW-1185">Reference proteome</keyword>
<dbReference type="InterPro" id="IPR059052">
    <property type="entry name" value="HH_YbhG-like"/>
</dbReference>
<dbReference type="SUPFAM" id="SSF111369">
    <property type="entry name" value="HlyD-like secretion proteins"/>
    <property type="match status" value="2"/>
</dbReference>
<feature type="domain" description="YbhG-like alpha-helical hairpin" evidence="2">
    <location>
        <begin position="87"/>
        <end position="196"/>
    </location>
</feature>
<evidence type="ECO:0000313" key="3">
    <source>
        <dbReference type="EMBL" id="MCO4293251.1"/>
    </source>
</evidence>
<keyword evidence="1" id="KW-1133">Transmembrane helix</keyword>
<dbReference type="GO" id="GO:0005886">
    <property type="term" value="C:plasma membrane"/>
    <property type="evidence" value="ECO:0007669"/>
    <property type="project" value="TreeGrafter"/>
</dbReference>
<dbReference type="RefSeq" id="WP_252587762.1">
    <property type="nucleotide sequence ID" value="NZ_JAMWYS010000034.1"/>
</dbReference>
<keyword evidence="1" id="KW-0472">Membrane</keyword>